<evidence type="ECO:0000313" key="2">
    <source>
        <dbReference type="EMBL" id="TVU39184.1"/>
    </source>
</evidence>
<feature type="non-terminal residue" evidence="2">
    <location>
        <position position="1"/>
    </location>
</feature>
<dbReference type="EMBL" id="RWGY01000007">
    <property type="protein sequence ID" value="TVU39184.1"/>
    <property type="molecule type" value="Genomic_DNA"/>
</dbReference>
<accession>A0A5J9VUV1</accession>
<dbReference type="Proteomes" id="UP000324897">
    <property type="component" value="Chromosome 4"/>
</dbReference>
<evidence type="ECO:0000313" key="3">
    <source>
        <dbReference type="Proteomes" id="UP000324897"/>
    </source>
</evidence>
<organism evidence="2 3">
    <name type="scientific">Eragrostis curvula</name>
    <name type="common">weeping love grass</name>
    <dbReference type="NCBI Taxonomy" id="38414"/>
    <lineage>
        <taxon>Eukaryota</taxon>
        <taxon>Viridiplantae</taxon>
        <taxon>Streptophyta</taxon>
        <taxon>Embryophyta</taxon>
        <taxon>Tracheophyta</taxon>
        <taxon>Spermatophyta</taxon>
        <taxon>Magnoliopsida</taxon>
        <taxon>Liliopsida</taxon>
        <taxon>Poales</taxon>
        <taxon>Poaceae</taxon>
        <taxon>PACMAD clade</taxon>
        <taxon>Chloridoideae</taxon>
        <taxon>Eragrostideae</taxon>
        <taxon>Eragrostidinae</taxon>
        <taxon>Eragrostis</taxon>
    </lineage>
</organism>
<dbReference type="Pfam" id="PF08387">
    <property type="entry name" value="FBD"/>
    <property type="match status" value="1"/>
</dbReference>
<dbReference type="SUPFAM" id="SSF81383">
    <property type="entry name" value="F-box domain"/>
    <property type="match status" value="1"/>
</dbReference>
<dbReference type="InterPro" id="IPR036047">
    <property type="entry name" value="F-box-like_dom_sf"/>
</dbReference>
<dbReference type="InterPro" id="IPR055312">
    <property type="entry name" value="FBL15-like"/>
</dbReference>
<dbReference type="OrthoDB" id="676351at2759"/>
<protein>
    <recommendedName>
        <fullName evidence="1">FBD domain-containing protein</fullName>
    </recommendedName>
</protein>
<sequence length="453" mass="50519">MDLISGLPDDLIFNFLIRLLCARAAVRTSVLSRRWRRLCNRLPELRFRNIDPDHLDAALAAVATADRALSLLEIDVSHHHHPLAPPRISSLLQAAARLAPAMLIVSTFGFERQWSAMADAVELPCFRRATSLNLEVPGVNFTLPPAGDFPAVDSISFVSCHVDLADLLPRCPRLRKLRISSLKLLTVTVHSPSLEELDVVTDGLIRRVDISAPSLKKLRLEALGGLDNEVSLSFSAPLLEELWWMCCCSSSPDVWFGQIWLLSMLNLMIPPKLDQLASGSESREPPRSLWLYIEPSDTLTDALQSIDQELSQFLVTSFTHLELRIRKEGHVYGPLVLRLLGANTFIQALKVKLCGVREEACSVNCPCDHSNWRSHRISLTNLKEMEIQGFGGESHELDLLKVIFKSATMLQTMSLYLSRKVSPITNGCLEEVCQLSKAYPSVLLGIYRSSGDH</sequence>
<reference evidence="2 3" key="1">
    <citation type="journal article" date="2019" name="Sci. Rep.">
        <title>A high-quality genome of Eragrostis curvula grass provides insights into Poaceae evolution and supports new strategies to enhance forage quality.</title>
        <authorList>
            <person name="Carballo J."/>
            <person name="Santos B.A.C.M."/>
            <person name="Zappacosta D."/>
            <person name="Garbus I."/>
            <person name="Selva J.P."/>
            <person name="Gallo C.A."/>
            <person name="Diaz A."/>
            <person name="Albertini E."/>
            <person name="Caccamo M."/>
            <person name="Echenique V."/>
        </authorList>
    </citation>
    <scope>NUCLEOTIDE SEQUENCE [LARGE SCALE GENOMIC DNA]</scope>
    <source>
        <strain evidence="3">cv. Victoria</strain>
        <tissue evidence="2">Leaf</tissue>
    </source>
</reference>
<evidence type="ECO:0000259" key="1">
    <source>
        <dbReference type="Pfam" id="PF08387"/>
    </source>
</evidence>
<name>A0A5J9VUV1_9POAL</name>
<dbReference type="PANTHER" id="PTHR34709">
    <property type="entry name" value="OS10G0396666 PROTEIN"/>
    <property type="match status" value="1"/>
</dbReference>
<dbReference type="PANTHER" id="PTHR34709:SF62">
    <property type="entry name" value="OS12G0545400 PROTEIN"/>
    <property type="match status" value="1"/>
</dbReference>
<keyword evidence="3" id="KW-1185">Reference proteome</keyword>
<comment type="caution">
    <text evidence="2">The sequence shown here is derived from an EMBL/GenBank/DDBJ whole genome shotgun (WGS) entry which is preliminary data.</text>
</comment>
<gene>
    <name evidence="2" type="ORF">EJB05_12591</name>
</gene>
<dbReference type="AlphaFoldDB" id="A0A5J9VUV1"/>
<feature type="domain" description="FBD" evidence="1">
    <location>
        <begin position="379"/>
        <end position="415"/>
    </location>
</feature>
<proteinExistence type="predicted"/>
<dbReference type="InterPro" id="IPR006566">
    <property type="entry name" value="FBD"/>
</dbReference>
<dbReference type="Gramene" id="TVU39184">
    <property type="protein sequence ID" value="TVU39184"/>
    <property type="gene ID" value="EJB05_12591"/>
</dbReference>